<name>A0AA40KFS1_9HYME</name>
<gene>
    <name evidence="2" type="ORF">K0M31_014706</name>
</gene>
<protein>
    <submittedName>
        <fullName evidence="2">Uncharacterized protein</fullName>
    </submittedName>
</protein>
<keyword evidence="3" id="KW-1185">Reference proteome</keyword>
<dbReference type="AlphaFoldDB" id="A0AA40KFS1"/>
<sequence length="194" mass="22259">DQLHESSDRTLSGCSEKQGRNWSFESSSRKRRHRKLQISCQVAGEACWGFRLFPANRRDGSVQLNASRDEKDAISFLKETRERYTRSANRLLRRFQSGRNDEGWKKGRRAERKKHETRERPKDRRGVYAACNVRTFYAVPILIRLLEGQEGSKGVGDVHRSRDALSSPIFAATESTRPGFISSTLDSREISAIQ</sequence>
<evidence type="ECO:0000313" key="3">
    <source>
        <dbReference type="Proteomes" id="UP001177670"/>
    </source>
</evidence>
<dbReference type="Proteomes" id="UP001177670">
    <property type="component" value="Unassembled WGS sequence"/>
</dbReference>
<organism evidence="2 3">
    <name type="scientific">Melipona bicolor</name>
    <dbReference type="NCBI Taxonomy" id="60889"/>
    <lineage>
        <taxon>Eukaryota</taxon>
        <taxon>Metazoa</taxon>
        <taxon>Ecdysozoa</taxon>
        <taxon>Arthropoda</taxon>
        <taxon>Hexapoda</taxon>
        <taxon>Insecta</taxon>
        <taxon>Pterygota</taxon>
        <taxon>Neoptera</taxon>
        <taxon>Endopterygota</taxon>
        <taxon>Hymenoptera</taxon>
        <taxon>Apocrita</taxon>
        <taxon>Aculeata</taxon>
        <taxon>Apoidea</taxon>
        <taxon>Anthophila</taxon>
        <taxon>Apidae</taxon>
        <taxon>Melipona</taxon>
    </lineage>
</organism>
<reference evidence="2" key="1">
    <citation type="submission" date="2021-10" db="EMBL/GenBank/DDBJ databases">
        <title>Melipona bicolor Genome sequencing and assembly.</title>
        <authorList>
            <person name="Araujo N.S."/>
            <person name="Arias M.C."/>
        </authorList>
    </citation>
    <scope>NUCLEOTIDE SEQUENCE</scope>
    <source>
        <strain evidence="2">USP_2M_L1-L4_2017</strain>
        <tissue evidence="2">Whole body</tissue>
    </source>
</reference>
<feature type="compositionally biased region" description="Polar residues" evidence="1">
    <location>
        <begin position="9"/>
        <end position="26"/>
    </location>
</feature>
<feature type="region of interest" description="Disordered" evidence="1">
    <location>
        <begin position="1"/>
        <end position="28"/>
    </location>
</feature>
<evidence type="ECO:0000256" key="1">
    <source>
        <dbReference type="SAM" id="MobiDB-lite"/>
    </source>
</evidence>
<evidence type="ECO:0000313" key="2">
    <source>
        <dbReference type="EMBL" id="KAK1118703.1"/>
    </source>
</evidence>
<dbReference type="EMBL" id="JAHYIQ010000041">
    <property type="protein sequence ID" value="KAK1118703.1"/>
    <property type="molecule type" value="Genomic_DNA"/>
</dbReference>
<accession>A0AA40KFS1</accession>
<comment type="caution">
    <text evidence="2">The sequence shown here is derived from an EMBL/GenBank/DDBJ whole genome shotgun (WGS) entry which is preliminary data.</text>
</comment>
<feature type="region of interest" description="Disordered" evidence="1">
    <location>
        <begin position="100"/>
        <end position="123"/>
    </location>
</feature>
<feature type="non-terminal residue" evidence="2">
    <location>
        <position position="1"/>
    </location>
</feature>
<proteinExistence type="predicted"/>
<feature type="compositionally biased region" description="Basic and acidic residues" evidence="1">
    <location>
        <begin position="113"/>
        <end position="123"/>
    </location>
</feature>